<dbReference type="AlphaFoldDB" id="A0A423Q1L5"/>
<evidence type="ECO:0000256" key="1">
    <source>
        <dbReference type="ARBA" id="ARBA00022475"/>
    </source>
</evidence>
<feature type="transmembrane region" description="Helical" evidence="9">
    <location>
        <begin position="21"/>
        <end position="39"/>
    </location>
</feature>
<feature type="coiled-coil region" evidence="7">
    <location>
        <begin position="51"/>
        <end position="85"/>
    </location>
</feature>
<dbReference type="Proteomes" id="UP000285123">
    <property type="component" value="Unassembled WGS sequence"/>
</dbReference>
<evidence type="ECO:0000256" key="5">
    <source>
        <dbReference type="ARBA" id="ARBA00023136"/>
    </source>
</evidence>
<dbReference type="InterPro" id="IPR007060">
    <property type="entry name" value="FtsL/DivIC"/>
</dbReference>
<reference evidence="10 11" key="1">
    <citation type="submission" date="2013-10" db="EMBL/GenBank/DDBJ databases">
        <title>Salinisphaera halophila YIM 95161 Genome Sequencing.</title>
        <authorList>
            <person name="Lai Q."/>
            <person name="Li C."/>
            <person name="Shao Z."/>
        </authorList>
    </citation>
    <scope>NUCLEOTIDE SEQUENCE [LARGE SCALE GENOMIC DNA]</scope>
    <source>
        <strain evidence="10 11">YIM 95161</strain>
    </source>
</reference>
<evidence type="ECO:0000256" key="3">
    <source>
        <dbReference type="ARBA" id="ARBA00022692"/>
    </source>
</evidence>
<evidence type="ECO:0000313" key="10">
    <source>
        <dbReference type="EMBL" id="ROO32263.1"/>
    </source>
</evidence>
<proteinExistence type="inferred from homology"/>
<gene>
    <name evidence="7" type="primary">ftsB</name>
    <name evidence="10" type="ORF">SAHL_05840</name>
</gene>
<dbReference type="HAMAP" id="MF_00599">
    <property type="entry name" value="FtsB"/>
    <property type="match status" value="1"/>
</dbReference>
<comment type="similarity">
    <text evidence="7">Belongs to the FtsB family.</text>
</comment>
<feature type="topological domain" description="Periplasmic" evidence="7">
    <location>
        <begin position="44"/>
        <end position="128"/>
    </location>
</feature>
<evidence type="ECO:0000256" key="9">
    <source>
        <dbReference type="SAM" id="Phobius"/>
    </source>
</evidence>
<protein>
    <recommendedName>
        <fullName evidence="7">Cell division protein FtsB</fullName>
    </recommendedName>
</protein>
<dbReference type="PANTHER" id="PTHR37485:SF1">
    <property type="entry name" value="CELL DIVISION PROTEIN FTSB"/>
    <property type="match status" value="1"/>
</dbReference>
<feature type="region of interest" description="Disordered" evidence="8">
    <location>
        <begin position="109"/>
        <end position="128"/>
    </location>
</feature>
<dbReference type="RefSeq" id="WP_245968402.1">
    <property type="nucleotide sequence ID" value="NZ_AYKF01000067.1"/>
</dbReference>
<keyword evidence="5 7" id="KW-0472">Membrane</keyword>
<keyword evidence="7" id="KW-0175">Coiled coil</keyword>
<comment type="subcellular location">
    <subcellularLocation>
        <location evidence="7">Cell inner membrane</location>
        <topology evidence="7">Single-pass type II membrane protein</topology>
    </subcellularLocation>
    <text evidence="7">Localizes to the division septum.</text>
</comment>
<feature type="compositionally biased region" description="Basic and acidic residues" evidence="8">
    <location>
        <begin position="118"/>
        <end position="128"/>
    </location>
</feature>
<accession>A0A423Q1L5</accession>
<keyword evidence="7" id="KW-0997">Cell inner membrane</keyword>
<sequence length="128" mass="14385">MTLRADLLRAGQRARSRYNPSMYRIAVIALVVVFVGLQYRLWVADGGWSEVHRLSQERAELEEHNAQASNRNAALQAEIDDLKSGEQATEGRARSDIGMIRKDESFFLTVAPPGRDQTSAEKDRQAAR</sequence>
<dbReference type="PANTHER" id="PTHR37485">
    <property type="entry name" value="CELL DIVISION PROTEIN FTSB"/>
    <property type="match status" value="1"/>
</dbReference>
<dbReference type="GO" id="GO:0032153">
    <property type="term" value="C:cell division site"/>
    <property type="evidence" value="ECO:0007669"/>
    <property type="project" value="UniProtKB-UniRule"/>
</dbReference>
<keyword evidence="6 7" id="KW-0131">Cell cycle</keyword>
<evidence type="ECO:0000313" key="11">
    <source>
        <dbReference type="Proteomes" id="UP000285123"/>
    </source>
</evidence>
<keyword evidence="3 7" id="KW-0812">Transmembrane</keyword>
<dbReference type="EMBL" id="AYKF01000067">
    <property type="protein sequence ID" value="ROO32263.1"/>
    <property type="molecule type" value="Genomic_DNA"/>
</dbReference>
<dbReference type="GO" id="GO:0030428">
    <property type="term" value="C:cell septum"/>
    <property type="evidence" value="ECO:0007669"/>
    <property type="project" value="TreeGrafter"/>
</dbReference>
<name>A0A423Q1L5_9GAMM</name>
<dbReference type="Pfam" id="PF04977">
    <property type="entry name" value="DivIC"/>
    <property type="match status" value="1"/>
</dbReference>
<dbReference type="GO" id="GO:0043093">
    <property type="term" value="P:FtsZ-dependent cytokinesis"/>
    <property type="evidence" value="ECO:0007669"/>
    <property type="project" value="UniProtKB-UniRule"/>
</dbReference>
<dbReference type="InterPro" id="IPR023081">
    <property type="entry name" value="Cell_div_FtsB"/>
</dbReference>
<dbReference type="GO" id="GO:0005886">
    <property type="term" value="C:plasma membrane"/>
    <property type="evidence" value="ECO:0007669"/>
    <property type="project" value="UniProtKB-SubCell"/>
</dbReference>
<keyword evidence="1 7" id="KW-1003">Cell membrane</keyword>
<evidence type="ECO:0000256" key="7">
    <source>
        <dbReference type="HAMAP-Rule" id="MF_00599"/>
    </source>
</evidence>
<comment type="function">
    <text evidence="7">Essential cell division protein. May link together the upstream cell division proteins, which are predominantly cytoplasmic, with the downstream cell division proteins, which are predominantly periplasmic.</text>
</comment>
<evidence type="ECO:0000256" key="6">
    <source>
        <dbReference type="ARBA" id="ARBA00023306"/>
    </source>
</evidence>
<evidence type="ECO:0000256" key="2">
    <source>
        <dbReference type="ARBA" id="ARBA00022618"/>
    </source>
</evidence>
<evidence type="ECO:0000256" key="8">
    <source>
        <dbReference type="SAM" id="MobiDB-lite"/>
    </source>
</evidence>
<comment type="caution">
    <text evidence="10">The sequence shown here is derived from an EMBL/GenBank/DDBJ whole genome shotgun (WGS) entry which is preliminary data.</text>
</comment>
<keyword evidence="2 7" id="KW-0132">Cell division</keyword>
<feature type="topological domain" description="Cytoplasmic" evidence="7">
    <location>
        <begin position="1"/>
        <end position="25"/>
    </location>
</feature>
<keyword evidence="4 7" id="KW-1133">Transmembrane helix</keyword>
<comment type="subunit">
    <text evidence="7">Part of a complex composed of FtsB, FtsL and FtsQ.</text>
</comment>
<evidence type="ECO:0000256" key="4">
    <source>
        <dbReference type="ARBA" id="ARBA00022989"/>
    </source>
</evidence>
<organism evidence="10 11">
    <name type="scientific">Salinisphaera orenii YIM 95161</name>
    <dbReference type="NCBI Taxonomy" id="1051139"/>
    <lineage>
        <taxon>Bacteria</taxon>
        <taxon>Pseudomonadati</taxon>
        <taxon>Pseudomonadota</taxon>
        <taxon>Gammaproteobacteria</taxon>
        <taxon>Salinisphaerales</taxon>
        <taxon>Salinisphaeraceae</taxon>
        <taxon>Salinisphaera</taxon>
    </lineage>
</organism>